<proteinExistence type="predicted"/>
<dbReference type="Proteomes" id="UP001489004">
    <property type="component" value="Unassembled WGS sequence"/>
</dbReference>
<accession>A0AAW1Q4S1</accession>
<reference evidence="2 3" key="1">
    <citation type="journal article" date="2024" name="Nat. Commun.">
        <title>Phylogenomics reveals the evolutionary origins of lichenization in chlorophyte algae.</title>
        <authorList>
            <person name="Puginier C."/>
            <person name="Libourel C."/>
            <person name="Otte J."/>
            <person name="Skaloud P."/>
            <person name="Haon M."/>
            <person name="Grisel S."/>
            <person name="Petersen M."/>
            <person name="Berrin J.G."/>
            <person name="Delaux P.M."/>
            <person name="Dal Grande F."/>
            <person name="Keller J."/>
        </authorList>
    </citation>
    <scope>NUCLEOTIDE SEQUENCE [LARGE SCALE GENOMIC DNA]</scope>
    <source>
        <strain evidence="2 3">SAG 2043</strain>
    </source>
</reference>
<feature type="region of interest" description="Disordered" evidence="1">
    <location>
        <begin position="1"/>
        <end position="37"/>
    </location>
</feature>
<evidence type="ECO:0000313" key="3">
    <source>
        <dbReference type="Proteomes" id="UP001489004"/>
    </source>
</evidence>
<evidence type="ECO:0000256" key="1">
    <source>
        <dbReference type="SAM" id="MobiDB-lite"/>
    </source>
</evidence>
<sequence length="131" mass="13509">MPSWHLQHANDLLPATGQRGGGAQLAHQSSRTSGSSRVPQALAEVRLLVAAPLEGGLDMVAALLEGGLDMGAGSGTVQEASRILATSFFHRRCLSPALVSQAQTISSSKPPLLYCRSPAGICSMPTTCSLA</sequence>
<keyword evidence="3" id="KW-1185">Reference proteome</keyword>
<dbReference type="EMBL" id="JALJOR010000006">
    <property type="protein sequence ID" value="KAK9815397.1"/>
    <property type="molecule type" value="Genomic_DNA"/>
</dbReference>
<feature type="compositionally biased region" description="Polar residues" evidence="1">
    <location>
        <begin position="26"/>
        <end position="37"/>
    </location>
</feature>
<comment type="caution">
    <text evidence="2">The sequence shown here is derived from an EMBL/GenBank/DDBJ whole genome shotgun (WGS) entry which is preliminary data.</text>
</comment>
<evidence type="ECO:0000313" key="2">
    <source>
        <dbReference type="EMBL" id="KAK9815397.1"/>
    </source>
</evidence>
<gene>
    <name evidence="2" type="ORF">WJX72_003031</name>
</gene>
<protein>
    <submittedName>
        <fullName evidence="2">Uncharacterized protein</fullName>
    </submittedName>
</protein>
<name>A0AAW1Q4S1_9CHLO</name>
<organism evidence="2 3">
    <name type="scientific">[Myrmecia] bisecta</name>
    <dbReference type="NCBI Taxonomy" id="41462"/>
    <lineage>
        <taxon>Eukaryota</taxon>
        <taxon>Viridiplantae</taxon>
        <taxon>Chlorophyta</taxon>
        <taxon>core chlorophytes</taxon>
        <taxon>Trebouxiophyceae</taxon>
        <taxon>Trebouxiales</taxon>
        <taxon>Trebouxiaceae</taxon>
        <taxon>Myrmecia</taxon>
    </lineage>
</organism>
<dbReference type="AlphaFoldDB" id="A0AAW1Q4S1"/>